<evidence type="ECO:0000313" key="3">
    <source>
        <dbReference type="Proteomes" id="UP000011083"/>
    </source>
</evidence>
<dbReference type="VEuPathDB" id="AmoebaDB:ACA1_188720"/>
<feature type="compositionally biased region" description="Basic residues" evidence="1">
    <location>
        <begin position="151"/>
        <end position="170"/>
    </location>
</feature>
<dbReference type="EMBL" id="KB008020">
    <property type="protein sequence ID" value="ELR15914.1"/>
    <property type="molecule type" value="Genomic_DNA"/>
</dbReference>
<gene>
    <name evidence="2" type="ORF">ACA1_188720</name>
</gene>
<keyword evidence="3" id="KW-1185">Reference proteome</keyword>
<accession>L8GRV2</accession>
<reference evidence="2 3" key="1">
    <citation type="journal article" date="2013" name="Genome Biol.">
        <title>Genome of Acanthamoeba castellanii highlights extensive lateral gene transfer and early evolution of tyrosine kinase signaling.</title>
        <authorList>
            <person name="Clarke M."/>
            <person name="Lohan A.J."/>
            <person name="Liu B."/>
            <person name="Lagkouvardos I."/>
            <person name="Roy S."/>
            <person name="Zafar N."/>
            <person name="Bertelli C."/>
            <person name="Schilde C."/>
            <person name="Kianianmomeni A."/>
            <person name="Burglin T.R."/>
            <person name="Frech C."/>
            <person name="Turcotte B."/>
            <person name="Kopec K.O."/>
            <person name="Synnott J.M."/>
            <person name="Choo C."/>
            <person name="Paponov I."/>
            <person name="Finkler A."/>
            <person name="Soon Heng Tan C."/>
            <person name="Hutchins A.P."/>
            <person name="Weinmeier T."/>
            <person name="Rattei T."/>
            <person name="Chu J.S."/>
            <person name="Gimenez G."/>
            <person name="Irimia M."/>
            <person name="Rigden D.J."/>
            <person name="Fitzpatrick D.A."/>
            <person name="Lorenzo-Morales J."/>
            <person name="Bateman A."/>
            <person name="Chiu C.H."/>
            <person name="Tang P."/>
            <person name="Hegemann P."/>
            <person name="Fromm H."/>
            <person name="Raoult D."/>
            <person name="Greub G."/>
            <person name="Miranda-Saavedra D."/>
            <person name="Chen N."/>
            <person name="Nash P."/>
            <person name="Ginger M.L."/>
            <person name="Horn M."/>
            <person name="Schaap P."/>
            <person name="Caler L."/>
            <person name="Loftus B."/>
        </authorList>
    </citation>
    <scope>NUCLEOTIDE SEQUENCE [LARGE SCALE GENOMIC DNA]</scope>
    <source>
        <strain evidence="2 3">Neff</strain>
    </source>
</reference>
<feature type="region of interest" description="Disordered" evidence="1">
    <location>
        <begin position="81"/>
        <end position="170"/>
    </location>
</feature>
<feature type="compositionally biased region" description="Basic and acidic residues" evidence="1">
    <location>
        <begin position="85"/>
        <end position="102"/>
    </location>
</feature>
<evidence type="ECO:0000256" key="1">
    <source>
        <dbReference type="SAM" id="MobiDB-lite"/>
    </source>
</evidence>
<dbReference type="OrthoDB" id="20403at2759"/>
<evidence type="ECO:0000313" key="2">
    <source>
        <dbReference type="EMBL" id="ELR15914.1"/>
    </source>
</evidence>
<proteinExistence type="predicted"/>
<sequence length="170" mass="19304">MTTPSPNKKLSNNLMGMKFMQRKQQADLIAQQLKEEASQREAAHWVVSNPQAAIIPPTAVVADEQVVTGVRSGRMSFGQFNPSIEELHHGPKETKIEEKDTLEWSAVYRNQAKAKQEEMGRKSMYGRNRKRTGNADSDDEKKGAQQPDAKRAKKDKTPKKEKKTKKERKN</sequence>
<dbReference type="RefSeq" id="XP_004337927.1">
    <property type="nucleotide sequence ID" value="XM_004337879.1"/>
</dbReference>
<dbReference type="GO" id="GO:0000460">
    <property type="term" value="P:maturation of 5.8S rRNA"/>
    <property type="evidence" value="ECO:0007669"/>
    <property type="project" value="TreeGrafter"/>
</dbReference>
<dbReference type="KEGG" id="acan:ACA1_188720"/>
<dbReference type="InterPro" id="IPR019324">
    <property type="entry name" value="MPP6"/>
</dbReference>
<organism evidence="2 3">
    <name type="scientific">Acanthamoeba castellanii (strain ATCC 30010 / Neff)</name>
    <dbReference type="NCBI Taxonomy" id="1257118"/>
    <lineage>
        <taxon>Eukaryota</taxon>
        <taxon>Amoebozoa</taxon>
        <taxon>Discosea</taxon>
        <taxon>Longamoebia</taxon>
        <taxon>Centramoebida</taxon>
        <taxon>Acanthamoebidae</taxon>
        <taxon>Acanthamoeba</taxon>
    </lineage>
</organism>
<dbReference type="PANTHER" id="PTHR13582">
    <property type="entry name" value="M-PHASE PHOSPHOPROTEIN 6"/>
    <property type="match status" value="1"/>
</dbReference>
<dbReference type="Pfam" id="PF10175">
    <property type="entry name" value="MPP6"/>
    <property type="match status" value="1"/>
</dbReference>
<name>L8GRV2_ACACF</name>
<dbReference type="GeneID" id="14916530"/>
<dbReference type="AlphaFoldDB" id="L8GRV2"/>
<dbReference type="Proteomes" id="UP000011083">
    <property type="component" value="Unassembled WGS sequence"/>
</dbReference>
<protein>
    <submittedName>
        <fullName evidence="2">Mphase phosphoprotein 6, putative</fullName>
    </submittedName>
</protein>
<dbReference type="PANTHER" id="PTHR13582:SF0">
    <property type="entry name" value="M-PHASE PHOSPHOPROTEIN 6"/>
    <property type="match status" value="1"/>
</dbReference>